<sequence length="215" mass="23673">MTNCCTIEHTPTVERYLKVLFENRGGISNVARALGVAPPTVTAMVHRLRASGLVEPDALRLTAHGLRHAHGAVRRHRLLETFLHDVLGVKWDEVHTEAEKLEFGLSERLEDLIDRRLGHPRRDPHGDPIPPKNGVHDEGTEMPLALARPGDRFRVLRVNDRDPGALRALSALRVGLGAEFEVLAGAAGTRHVRTGDRDLVLSAPVVRVIRGELTA</sequence>
<keyword evidence="9" id="KW-0804">Transcription</keyword>
<dbReference type="SMART" id="SM00899">
    <property type="entry name" value="FeoA"/>
    <property type="match status" value="1"/>
</dbReference>
<dbReference type="InterPro" id="IPR022687">
    <property type="entry name" value="HTH_DTXR"/>
</dbReference>
<comment type="similarity">
    <text evidence="2">Belongs to the DtxR/MntR family.</text>
</comment>
<evidence type="ECO:0000256" key="5">
    <source>
        <dbReference type="ARBA" id="ARBA00022491"/>
    </source>
</evidence>
<evidence type="ECO:0000256" key="2">
    <source>
        <dbReference type="ARBA" id="ARBA00007871"/>
    </source>
</evidence>
<dbReference type="InterPro" id="IPR007167">
    <property type="entry name" value="Fe-transptr_FeoA-like"/>
</dbReference>
<proteinExistence type="inferred from homology"/>
<accession>A0ABN0V0B9</accession>
<dbReference type="PANTHER" id="PTHR33238">
    <property type="entry name" value="IRON (METAL) DEPENDENT REPRESSOR, DTXR FAMILY"/>
    <property type="match status" value="1"/>
</dbReference>
<evidence type="ECO:0000256" key="6">
    <source>
        <dbReference type="ARBA" id="ARBA00023015"/>
    </source>
</evidence>
<dbReference type="InterPro" id="IPR036421">
    <property type="entry name" value="Fe_dep_repressor_sf"/>
</dbReference>
<dbReference type="PANTHER" id="PTHR33238:SF11">
    <property type="entry name" value="TRANSCRIPTIONAL REGULATOR MNTR"/>
    <property type="match status" value="1"/>
</dbReference>
<comment type="subcellular location">
    <subcellularLocation>
        <location evidence="1">Cytoplasm</location>
    </subcellularLocation>
</comment>
<dbReference type="SUPFAM" id="SSF47979">
    <property type="entry name" value="Iron-dependent repressor protein, dimerization domain"/>
    <property type="match status" value="1"/>
</dbReference>
<name>A0ABN0V0B9_9ACTN</name>
<dbReference type="Pfam" id="PF04023">
    <property type="entry name" value="FeoA"/>
    <property type="match status" value="1"/>
</dbReference>
<comment type="subunit">
    <text evidence="3">Homodimer.</text>
</comment>
<evidence type="ECO:0000256" key="7">
    <source>
        <dbReference type="ARBA" id="ARBA00023125"/>
    </source>
</evidence>
<evidence type="ECO:0000256" key="3">
    <source>
        <dbReference type="ARBA" id="ARBA00011738"/>
    </source>
</evidence>
<dbReference type="Proteomes" id="UP001500967">
    <property type="component" value="Unassembled WGS sequence"/>
</dbReference>
<evidence type="ECO:0000256" key="12">
    <source>
        <dbReference type="SAM" id="MobiDB-lite"/>
    </source>
</evidence>
<keyword evidence="15" id="KW-1185">Reference proteome</keyword>
<keyword evidence="6" id="KW-0805">Transcription regulation</keyword>
<dbReference type="SMART" id="SM00529">
    <property type="entry name" value="HTH_DTXR"/>
    <property type="match status" value="1"/>
</dbReference>
<keyword evidence="7" id="KW-0238">DNA-binding</keyword>
<evidence type="ECO:0000313" key="14">
    <source>
        <dbReference type="EMBL" id="GAA0268998.1"/>
    </source>
</evidence>
<evidence type="ECO:0000256" key="8">
    <source>
        <dbReference type="ARBA" id="ARBA00023159"/>
    </source>
</evidence>
<reference evidence="14 15" key="1">
    <citation type="journal article" date="2019" name="Int. J. Syst. Evol. Microbiol.">
        <title>The Global Catalogue of Microorganisms (GCM) 10K type strain sequencing project: providing services to taxonomists for standard genome sequencing and annotation.</title>
        <authorList>
            <consortium name="The Broad Institute Genomics Platform"/>
            <consortium name="The Broad Institute Genome Sequencing Center for Infectious Disease"/>
            <person name="Wu L."/>
            <person name="Ma J."/>
        </authorList>
    </citation>
    <scope>NUCLEOTIDE SEQUENCE [LARGE SCALE GENOMIC DNA]</scope>
    <source>
        <strain evidence="14 15">JCM 10425</strain>
    </source>
</reference>
<keyword evidence="8" id="KW-0010">Activator</keyword>
<keyword evidence="10" id="KW-0464">Manganese</keyword>
<evidence type="ECO:0000256" key="10">
    <source>
        <dbReference type="ARBA" id="ARBA00023211"/>
    </source>
</evidence>
<dbReference type="Gene3D" id="1.10.60.10">
    <property type="entry name" value="Iron dependent repressor, metal binding and dimerisation domain"/>
    <property type="match status" value="1"/>
</dbReference>
<dbReference type="Pfam" id="PF02742">
    <property type="entry name" value="Fe_dep_repr_C"/>
    <property type="match status" value="1"/>
</dbReference>
<organism evidence="14 15">
    <name type="scientific">Cryptosporangium japonicum</name>
    <dbReference type="NCBI Taxonomy" id="80872"/>
    <lineage>
        <taxon>Bacteria</taxon>
        <taxon>Bacillati</taxon>
        <taxon>Actinomycetota</taxon>
        <taxon>Actinomycetes</taxon>
        <taxon>Cryptosporangiales</taxon>
        <taxon>Cryptosporangiaceae</taxon>
        <taxon>Cryptosporangium</taxon>
    </lineage>
</organism>
<evidence type="ECO:0000256" key="9">
    <source>
        <dbReference type="ARBA" id="ARBA00023163"/>
    </source>
</evidence>
<dbReference type="Pfam" id="PF01325">
    <property type="entry name" value="Fe_dep_repress"/>
    <property type="match status" value="1"/>
</dbReference>
<gene>
    <name evidence="14" type="ORF">GCM10009539_65150</name>
</gene>
<feature type="region of interest" description="Disordered" evidence="12">
    <location>
        <begin position="118"/>
        <end position="139"/>
    </location>
</feature>
<keyword evidence="4" id="KW-0963">Cytoplasm</keyword>
<keyword evidence="5" id="KW-0678">Repressor</keyword>
<dbReference type="InterPro" id="IPR036390">
    <property type="entry name" value="WH_DNA-bd_sf"/>
</dbReference>
<dbReference type="InterPro" id="IPR022689">
    <property type="entry name" value="Iron_dep_repressor"/>
</dbReference>
<dbReference type="SUPFAM" id="SSF46785">
    <property type="entry name" value="Winged helix' DNA-binding domain"/>
    <property type="match status" value="1"/>
</dbReference>
<dbReference type="EMBL" id="BAAAGX010000028">
    <property type="protein sequence ID" value="GAA0268998.1"/>
    <property type="molecule type" value="Genomic_DNA"/>
</dbReference>
<dbReference type="Gene3D" id="1.10.10.10">
    <property type="entry name" value="Winged helix-like DNA-binding domain superfamily/Winged helix DNA-binding domain"/>
    <property type="match status" value="1"/>
</dbReference>
<evidence type="ECO:0000256" key="1">
    <source>
        <dbReference type="ARBA" id="ARBA00004496"/>
    </source>
</evidence>
<evidence type="ECO:0000313" key="15">
    <source>
        <dbReference type="Proteomes" id="UP001500967"/>
    </source>
</evidence>
<evidence type="ECO:0000259" key="13">
    <source>
        <dbReference type="SMART" id="SM00899"/>
    </source>
</evidence>
<dbReference type="InterPro" id="IPR001367">
    <property type="entry name" value="Fe_dep_repressor"/>
</dbReference>
<protein>
    <recommendedName>
        <fullName evidence="11">Manganese transport regulator</fullName>
    </recommendedName>
</protein>
<evidence type="ECO:0000256" key="11">
    <source>
        <dbReference type="ARBA" id="ARBA00032593"/>
    </source>
</evidence>
<evidence type="ECO:0000256" key="4">
    <source>
        <dbReference type="ARBA" id="ARBA00022490"/>
    </source>
</evidence>
<dbReference type="RefSeq" id="WP_344652765.1">
    <property type="nucleotide sequence ID" value="NZ_BAAAGX010000028.1"/>
</dbReference>
<feature type="domain" description="Ferrous iron transporter FeoA-like" evidence="13">
    <location>
        <begin position="142"/>
        <end position="213"/>
    </location>
</feature>
<dbReference type="InterPro" id="IPR050536">
    <property type="entry name" value="DtxR_MntR_Metal-Reg"/>
</dbReference>
<dbReference type="InterPro" id="IPR036388">
    <property type="entry name" value="WH-like_DNA-bd_sf"/>
</dbReference>
<comment type="caution">
    <text evidence="14">The sequence shown here is derived from an EMBL/GenBank/DDBJ whole genome shotgun (WGS) entry which is preliminary data.</text>
</comment>